<comment type="caution">
    <text evidence="2">The sequence shown here is derived from an EMBL/GenBank/DDBJ whole genome shotgun (WGS) entry which is preliminary data.</text>
</comment>
<feature type="compositionally biased region" description="Polar residues" evidence="1">
    <location>
        <begin position="102"/>
        <end position="117"/>
    </location>
</feature>
<evidence type="ECO:0000256" key="1">
    <source>
        <dbReference type="SAM" id="MobiDB-lite"/>
    </source>
</evidence>
<evidence type="ECO:0000313" key="3">
    <source>
        <dbReference type="Proteomes" id="UP000092731"/>
    </source>
</evidence>
<protein>
    <submittedName>
        <fullName evidence="2">Uncharacterized protein</fullName>
    </submittedName>
</protein>
<dbReference type="AlphaFoldDB" id="A0A170STU6"/>
<feature type="region of interest" description="Disordered" evidence="1">
    <location>
        <begin position="1"/>
        <end position="143"/>
    </location>
</feature>
<feature type="compositionally biased region" description="Basic and acidic residues" evidence="1">
    <location>
        <begin position="393"/>
        <end position="410"/>
    </location>
</feature>
<gene>
    <name evidence="2" type="ORF">EHRUM3_05610</name>
</gene>
<feature type="compositionally biased region" description="Polar residues" evidence="1">
    <location>
        <begin position="1"/>
        <end position="20"/>
    </location>
</feature>
<feature type="compositionally biased region" description="Low complexity" evidence="1">
    <location>
        <begin position="662"/>
        <end position="674"/>
    </location>
</feature>
<feature type="compositionally biased region" description="Low complexity" evidence="1">
    <location>
        <begin position="88"/>
        <end position="101"/>
    </location>
</feature>
<organism evidence="2 3">
    <name type="scientific">Ehrlichia ruminantium</name>
    <name type="common">heartwater rickettsia</name>
    <name type="synonym">Cowdria ruminantium</name>
    <dbReference type="NCBI Taxonomy" id="779"/>
    <lineage>
        <taxon>Bacteria</taxon>
        <taxon>Pseudomonadati</taxon>
        <taxon>Pseudomonadota</taxon>
        <taxon>Alphaproteobacteria</taxon>
        <taxon>Rickettsiales</taxon>
        <taxon>Anaplasmataceae</taxon>
        <taxon>Ehrlichia</taxon>
    </lineage>
</organism>
<dbReference type="EMBL" id="BDDM01000188">
    <property type="protein sequence ID" value="GAT78342.1"/>
    <property type="molecule type" value="Genomic_DNA"/>
</dbReference>
<evidence type="ECO:0000313" key="2">
    <source>
        <dbReference type="EMBL" id="GAT78342.1"/>
    </source>
</evidence>
<proteinExistence type="predicted"/>
<accession>A0A170STU6</accession>
<feature type="non-terminal residue" evidence="2">
    <location>
        <position position="1"/>
    </location>
</feature>
<feature type="region of interest" description="Disordered" evidence="1">
    <location>
        <begin position="392"/>
        <end position="429"/>
    </location>
</feature>
<dbReference type="Proteomes" id="UP000092731">
    <property type="component" value="Unassembled WGS sequence"/>
</dbReference>
<name>A0A170STU6_EHRRU</name>
<sequence length="674" mass="72559">LSDSPRTIPNQYSANPQTIPSLGGFGTATDRTKQGDRSSVTPTAPSDDLLSDSSRIIPQQYPADRQTVPSLGGFGTATDRTKQGDRGSVASSASSDLLTDSPRTIPSQYSANRQTVPSLGGFGTATDRTKQGDRGGRVASSASSDLLSDSFRIIPQQYPADPQTVPPLGGFGATLNPILPNSLFGSDNQTTPKQFAHIASFSDQDSFRISGMQDKPTNSPVTRPVAELGARSKIPLSGNLPVTRPVAELGARSKIPLSGNLPVTRPVAELGARSKIPLSGNLPKELKNPLVASVPISRQKSVRAEVHNNPFIGESDTEELEEFSYSTPRGGQFMPGATGGLINEDILQQTVGSLLSPEVASGLEATNPGIYQRVIDEQLIKTAARGTTLQVTKGDEHLGLEKRQTTEEKSVQAAMSKSPSQDTRDSDEHLGLEERQTTEEKFVQAGISENASQNTEYKHYDLGGKYGVKGKVMRNRSSSTSALDENVPFTSDMLRRHRERLKSTSSSGILDEAPGQVKHVEPQLDQSNRNTILMSGLRPVIIQDARSRSSSDVSSDDIRKLRSQSVDDISDIIKEDHDTEHKEGTGNIRDAILGMSRSVYGSDIYKQHMNNAMKLAQQSSQQDMLSNVASFAKELSKIAKDLQDVSMCETNEKNVPLSHTPSSGKSKTGASKSM</sequence>
<feature type="compositionally biased region" description="Basic and acidic residues" evidence="1">
    <location>
        <begin position="127"/>
        <end position="136"/>
    </location>
</feature>
<feature type="region of interest" description="Disordered" evidence="1">
    <location>
        <begin position="650"/>
        <end position="674"/>
    </location>
</feature>
<reference evidence="3" key="1">
    <citation type="submission" date="2016-05" db="EMBL/GenBank/DDBJ databases">
        <title>Draft genome sequences of four strains of Ehrlichia ruminantium, a tick-borne pathogen of ruminants, isolated from Zimbabwe, The Gambia and Ghana.</title>
        <authorList>
            <person name="Nakao R."/>
            <person name="Jongejan F."/>
            <person name="Sugimoto C."/>
        </authorList>
    </citation>
    <scope>NUCLEOTIDE SEQUENCE [LARGE SCALE GENOMIC DNA]</scope>
    <source>
        <strain evidence="3">Pokoase 417</strain>
    </source>
</reference>